<dbReference type="GO" id="GO:0016706">
    <property type="term" value="F:2-oxoglutarate-dependent dioxygenase activity"/>
    <property type="evidence" value="ECO:0007669"/>
    <property type="project" value="TreeGrafter"/>
</dbReference>
<dbReference type="SUPFAM" id="SSF51197">
    <property type="entry name" value="Clavaminate synthase-like"/>
    <property type="match status" value="1"/>
</dbReference>
<organism evidence="1 2">
    <name type="scientific">Magallana gigas</name>
    <name type="common">Pacific oyster</name>
    <name type="synonym">Crassostrea gigas</name>
    <dbReference type="NCBI Taxonomy" id="29159"/>
    <lineage>
        <taxon>Eukaryota</taxon>
        <taxon>Metazoa</taxon>
        <taxon>Spiralia</taxon>
        <taxon>Lophotrochozoa</taxon>
        <taxon>Mollusca</taxon>
        <taxon>Bivalvia</taxon>
        <taxon>Autobranchia</taxon>
        <taxon>Pteriomorphia</taxon>
        <taxon>Ostreida</taxon>
        <taxon>Ostreoidea</taxon>
        <taxon>Ostreidae</taxon>
        <taxon>Magallana</taxon>
    </lineage>
</organism>
<dbReference type="InterPro" id="IPR050910">
    <property type="entry name" value="JMJD6_ArgDemeth/LysHydrox"/>
</dbReference>
<evidence type="ECO:0000313" key="2">
    <source>
        <dbReference type="Proteomes" id="UP000005408"/>
    </source>
</evidence>
<keyword evidence="2" id="KW-1185">Reference proteome</keyword>
<dbReference type="PANTHER" id="PTHR12480:SF19">
    <property type="entry name" value="CUPIN-LIKE DOMAIN-CONTAINING PROTEIN"/>
    <property type="match status" value="1"/>
</dbReference>
<evidence type="ECO:0000313" key="1">
    <source>
        <dbReference type="EnsemblMetazoa" id="G953.1:cds"/>
    </source>
</evidence>
<proteinExistence type="predicted"/>
<accession>A0A8W8P3K0</accession>
<dbReference type="EnsemblMetazoa" id="G953.1">
    <property type="protein sequence ID" value="G953.1:cds"/>
    <property type="gene ID" value="G953"/>
</dbReference>
<sequence>MALTVSFLVMAGVVTFAGVVIQVTGNLKEVPMERNISTDYFVRKYAYTAVPVLIKDSTQNWTALMDFTFDFFKNVYTTTKNALTVIEEKCQFFPLNTEFKTLADVFNISAKRVNFTPGEKPWYVGWSNCHSKVATVLRQHYNRPYFLPVDSKSSRVDWIFMGGPGPGAFVHRNVKATHGQRVPFNNEPMFQELTQLNSMITSC</sequence>
<name>A0A8W8P3K0_MAGGI</name>
<reference evidence="1" key="1">
    <citation type="submission" date="2022-08" db="UniProtKB">
        <authorList>
            <consortium name="EnsemblMetazoa"/>
        </authorList>
    </citation>
    <scope>IDENTIFICATION</scope>
    <source>
        <strain evidence="1">05x7-T-G4-1.051#20</strain>
    </source>
</reference>
<dbReference type="PANTHER" id="PTHR12480">
    <property type="entry name" value="ARGININE DEMETHYLASE AND LYSYL-HYDROXYLASE JMJD"/>
    <property type="match status" value="1"/>
</dbReference>
<dbReference type="AlphaFoldDB" id="A0A8W8P3K0"/>
<protein>
    <submittedName>
        <fullName evidence="1">Uncharacterized protein</fullName>
    </submittedName>
</protein>
<dbReference type="Gene3D" id="2.60.120.650">
    <property type="entry name" value="Cupin"/>
    <property type="match status" value="1"/>
</dbReference>
<dbReference type="Proteomes" id="UP000005408">
    <property type="component" value="Unassembled WGS sequence"/>
</dbReference>